<dbReference type="InterPro" id="IPR013766">
    <property type="entry name" value="Thioredoxin_domain"/>
</dbReference>
<dbReference type="Gene3D" id="3.40.30.10">
    <property type="entry name" value="Glutaredoxin"/>
    <property type="match status" value="1"/>
</dbReference>
<gene>
    <name evidence="2" type="ORF">GCM10007380_30740</name>
</gene>
<organism evidence="2 3">
    <name type="scientific">Gottfriedia solisilvae</name>
    <dbReference type="NCBI Taxonomy" id="1516104"/>
    <lineage>
        <taxon>Bacteria</taxon>
        <taxon>Bacillati</taxon>
        <taxon>Bacillota</taxon>
        <taxon>Bacilli</taxon>
        <taxon>Bacillales</taxon>
        <taxon>Bacillaceae</taxon>
        <taxon>Gottfriedia</taxon>
    </lineage>
</organism>
<protein>
    <submittedName>
        <fullName evidence="2">Thiol reductase thioredoxin</fullName>
    </submittedName>
</protein>
<reference evidence="3" key="1">
    <citation type="journal article" date="2019" name="Int. J. Syst. Evol. Microbiol.">
        <title>The Global Catalogue of Microorganisms (GCM) 10K type strain sequencing project: providing services to taxonomists for standard genome sequencing and annotation.</title>
        <authorList>
            <consortium name="The Broad Institute Genomics Platform"/>
            <consortium name="The Broad Institute Genome Sequencing Center for Infectious Disease"/>
            <person name="Wu L."/>
            <person name="Ma J."/>
        </authorList>
    </citation>
    <scope>NUCLEOTIDE SEQUENCE [LARGE SCALE GENOMIC DNA]</scope>
    <source>
        <strain evidence="3">CGMCC 1.14993</strain>
    </source>
</reference>
<evidence type="ECO:0000313" key="3">
    <source>
        <dbReference type="Proteomes" id="UP000626244"/>
    </source>
</evidence>
<dbReference type="Pfam" id="PF00085">
    <property type="entry name" value="Thioredoxin"/>
    <property type="match status" value="1"/>
</dbReference>
<dbReference type="EMBL" id="BMHB01000002">
    <property type="protein sequence ID" value="GGI15993.1"/>
    <property type="molecule type" value="Genomic_DNA"/>
</dbReference>
<dbReference type="SUPFAM" id="SSF52833">
    <property type="entry name" value="Thioredoxin-like"/>
    <property type="match status" value="1"/>
</dbReference>
<keyword evidence="3" id="KW-1185">Reference proteome</keyword>
<dbReference type="RefSeq" id="WP_088000605.1">
    <property type="nucleotide sequence ID" value="NZ_BMHB01000002.1"/>
</dbReference>
<dbReference type="InterPro" id="IPR036249">
    <property type="entry name" value="Thioredoxin-like_sf"/>
</dbReference>
<accession>A0A8J3ATS2</accession>
<comment type="caution">
    <text evidence="2">The sequence shown here is derived from an EMBL/GenBank/DDBJ whole genome shotgun (WGS) entry which is preliminary data.</text>
</comment>
<dbReference type="AlphaFoldDB" id="A0A8J3ATS2"/>
<name>A0A8J3ATS2_9BACI</name>
<dbReference type="Proteomes" id="UP000626244">
    <property type="component" value="Unassembled WGS sequence"/>
</dbReference>
<feature type="domain" description="Thioredoxin" evidence="1">
    <location>
        <begin position="4"/>
        <end position="86"/>
    </location>
</feature>
<sequence length="107" mass="12661">MHQWTKNELMQRIESKETTILYIYTAMCGTCQVASKMLEIVNEILPNLPLSKQNINDLTQEAQHWKIESVPCLLIFDKGEIKQKIYAFQSVPYLHDLLKKYNLYIKR</sequence>
<evidence type="ECO:0000313" key="2">
    <source>
        <dbReference type="EMBL" id="GGI15993.1"/>
    </source>
</evidence>
<proteinExistence type="predicted"/>
<dbReference type="OrthoDB" id="5784238at2"/>
<dbReference type="CDD" id="cd02947">
    <property type="entry name" value="TRX_family"/>
    <property type="match status" value="1"/>
</dbReference>
<evidence type="ECO:0000259" key="1">
    <source>
        <dbReference type="Pfam" id="PF00085"/>
    </source>
</evidence>